<gene>
    <name evidence="3" type="ORF">PR048_009690</name>
</gene>
<sequence length="4224" mass="468549">MSKHSSAPPWEYPPQPYNNLPCYTGQQHLSHRQLPLIHNQVVSHLEKKDSSLNGTNSHNYSSSIAHQPVVKPTALINCQANCNACCSHSNRVSHHWNPPSESARYLDHASLSKELPRYPHGVSNFPTEDARFMGDFSSTFDKLPFFPRDTVENLSNANVAGAVNKKDFASSVLHDNQHQNITVGSNLEPVKKEKCTKCRGVCRSNCKQSKQQSTLKLPNQDQLHVSRENVVRYSGHPSLNSTSWPLANQAQSGMWFQNAQPPFWMSHNDVQMSAGDSFGYWANNEDLTNISLHGRPGMQNTSRYPVHAGSQVGVSAPEVEQNKFKSMASYQDSLKHKCAELKPSGGSHGEILRKELQEPLQSHKVSKQRLHAGRSLDASREFSGRNCDLSAGSRVQDVSKPSVYEGSAESFTNGHSVGKLYGGANNSSNTRTGTTNFNSYPFVNVNNSYNMGLPQSLSQFSSHISYNQSKLDGGNNYVNNLQYSNATQVGPFISSQIDNNHTNSYISAATKATATNHHPVPNSCIQYSPSKKNSGDFSISQQSATHPVSDAIKYNFSNSGTEPAYSMLQSCNKMSENVACGKTMQMISGPGSCAEKVSSKVNPYYFSNLPHGANSNYPNVDRNVQMRPPFRFDSVDVRKETSCNVYCDNAPDSRNTSNFLYENPHLQQNSSNIDISPSAHVSDSSPVQVDSPFVTHSPVCVSRPIKKRRPRSKGVASNEQLHKSPILDVRQYLATWDEESDDVTMMQRLPEVLPNGNADGLVVLNNTGGMAADPGLGLVPMYNELADDCSESSSVHSENGQSCQQASIENLSGTVDIPKSSSVCVNHSETRLETLMTKDNNDVLDNGDVSEKVIDNIAERQISPHPRINAQSIDRNSSLSPCDRQKMVNLQTQAQKYSRPNLENDYLPPNESSISHAERCKIDYMNETKSPVALSSAQSFDTAAALLSEDDHETLSSCDLVSDMQMTESAPLTADDVSAMHDALPVVASRTEEGKLSHKENCKSSAEVNEAFAGNLKNSLNENQPGASGTCFKNGNNMLQTAASLESEVIKSESAPSKDTDKVFESVKQLDVLYCGQNESSRATDCNGPSDAARSCQVTTGESGLESGTSDILKQPENCREVFISTDIQFPDLSYSNSDSSVDGDMRASKGVFSEDVACSPQSAHDIYCEKQDPSFIRSFVNEIASKIPNFDCHVTSDLQESSCIDSQVSSNQKTDEKNPEALLSSECNMLVPPGVGVLLQFSKSGNCDEVAEKKKLPGHISSETFTKFQKCNTVITNANCQLSSYNGGSASNSHIMEVKQNNKVSMQYKKILRLKSLLAVNITHDVINSHFAKRKIELRTREAKKCSYKKSALKTVNFKYSVKERKIFRRRILNKRKLLSSATSGKNNCSSDFSQSNTGKNELTKIVAKWEKLGSDDSAVEHLTENVLAVGDKISGDDLRLEAESNKCEETEIAINLVLDAAKQENSSDLSSKCLQKHVPESSTSDFSLNEQNICRASRQTHESDILVLQNSASFVGDENCEPCVGGRKPEEEAVDLSVSKHDINTSGDMNINCPQEANKGAVFCSRGSGPEVTIHRKNAIFNFSELNITSGNVPSNKESEFHTCLESSHFKPDAQINDVHAQWQDCEMWNQNVSSFQKPVEKLFVTDSGLVGSSEPHLTAEHIRSNMPIQEEALDLCKHNCKERLDKCENSETVWNACIEVSQHLKQQKPQFHTDLCSPLTEENKKNSETGGLNHKPVPLDLEKKCNVIVVHDPKNGGIGDSSESKDVNKTSEVSNTTLSFDDDHCAKEIFSTVDCTYSSSENKPIVYNASTNQTSVSFNQPKSPLYIERTEKYTSDDCKESETTATAVCPGSEQSTLTSVCLYGTNTTVLKDVQYLDGVPENQESNLKSAMHTTFSCHKSTESWAVNSMPKFKALQQFRRDNVKDKDINEIQDLDYNSKITSVHSSEGANKSEFVDDRKHATDVAEHSFNNQGQDMDEVHQKVNVYKTEIPSTRSGKDCKQQRAIDDTLHSESLEVKRENVRDIQQSDSDSETKATSSAVEDSKKLDSADGKVCKRELLISESIQRQEDERQIMDNSQKNEKEFVLMDGSECKVEKYTFENFQDQLTLSCTSPDYQLPSLGENHIDTELNPQGKSCNIETACSSDHSEQTESCRDFRVLEISRPDNVYAQGLGQQYSDNGCEGGSVTHRNCKQLVVQDTSCYRVEICTSPSRPIQNQDGSVLKNQKSSHEMGLQSSSSNQIYELPCSPNYNVYKTEVSVPENNDVQTEELPCSQNYKLYKTEVLVSEKIENKDVQTEEISHKSELEISVHSKDSQKQKFETINICELVNSADKKCLVKSDELQQPYNNYKMNTTSIDHNIIQSESMGNISSNEECKHDDVQDKDCIVKLLSHEHCHKSEFITSVSTQDYKSSGLVCSDLSNTHNCEPEDVQDGVELQIAVKNENEKLVVPDGNDAEPSKPAGQHLYKHVLCTEVNLQNEDMQVQKERCSEESETAYADNHACKQLEVAEVDGGETQKPDLIIRGVVSRSVCDDEQPLSAGDGLGNTETSSLLKVDSTVVELSSDNAFKLVKFTPVNISDSSMVEPEHNLATQETCMPQTCENQNNCGLPEDSFHDEASCRTNTVLKYFGITVDNKIVNDTTESTTCFSNVKELVGGASTTVVSDQSLQHCKGNNIVMENISISVTSLDLIINDGASIGKVMESIEKVIEPNCGNSYLDTRKTEYREFHGETVQEQEVIFENIDSSSERNYITSAPEDRRCMIESEMVFDPKSTDAIDINTESTEQNEVSVQAEKKLTEVVPDVDDLKSSAFVPGLVHLSCKNNGNFNKQEDSIPISGLENTSDLGPYTQNGTSENEAFDRREFVNVGSVETNMVELLSASDQKGVLGYTSNNNQNNHLVEDKNMKMQETANNKVSSNKIFEKECNDILENATVSIIQKTPLSEIVHNKSVQNNDAEPVKEKQSTGHPRSMSVEMSINTFDDVELLESRKEEISVISVTQPYSELIQAGILCSENEQEQNGNIFTSENHTELECEKKARAIFTKVCFIDDDHKDHPHQECTGETKVDVSSEAASAEHSTASSLKEQNYDGINNQRSINMTTEHDVQMELQNLSCVEGQAINDISVDPTVWKCAEEISHKCEQPKPPNKEPVDKTNVIYSCEEDSEKWEQVNFVSSTHGKCIDRSEDDPSVHASLLSNGELIEGQFIIIQNNCSDDITDTINISAKRVALNSVCLEDLEHVNEESGTWPVIVESSEATQIFIAVAEGTADEVSESEMPCLEVEPECLKSPEMPHLEVMIKQDENDSNDQDLEMPVLDVSTSVTTEQNEEAVKIPELESIISPGTEVTTCVHTAVSGCCHSHVSAEETEAIYSQQIKPSQNYVVSNIIGSMPSTHDVSILQMDSSRTSLNENVLSSVEVGNIFPVLASENVEPSFQDATHIIPGDSVSNWPYLEEEVPSELLIPDPEATVPLLEAPIDTVVPSFSSKSFSPNSSLGEWCRKRNVVKNKFRTKGWTKKRIFYYYNSDTHKTLIRKKGNLNWNRIFARSKVDRSKYFKINRSKRSKISQGWQYFRSSPAKWQQKKTGRNYSNTGNVIAEGDNHSKIEVHLTQKCPQLGGTKTWCVVGSSEVNNDHSWPVIEENNNVMTASSDDSKSEDKVPIVLVKRLVLKKSNSSSDGEGLQEYIVKSQNAEDIFPAYKEKSLVEANDIDITVYQDKTTETLSSDDYVTAKECSVDVGCSKSISCQVELTPLTCSVCDSNISTVSSPGYCKRHSPKHLTDCSEHVSVDEHQASNNAHHIPRVIIKRTGPGSAKYQSFLLSSPGGSQWQPVVQLLRSKVLDNLARNVLEVGSIKKVISLSNFRLVLRKRSNAASESVVESDDKQTQAVLEPSQSLNEELCGGEFFSMVHEEEEKTVKNASSCKYVVLENNTKDTCLTFQRQRSDSETEQPEQTDKQCSNEDLSFPWVTTYKGKEVLSCTEISDSEQPTNRNRDRKCKAVCTYMESSSEDSQDNREQLLCPVVRINRKRLSENYDKTQSFSEVCNKKSLICAETEASSVDANVLVTSGKRKHSFSENSESCRKKANISRHNRSSSVEDLCSFGCSIVGIEDGARFGFRERGVHRPRSLRCKNVAAVSEEERRPDVCSVCNYVFVDEADKADHVKQHPYHCQRCHLAFQSKVMEGLDVVGGRLVVGYHWERGQSNPRVRQMDVDSRPGTQLLVAVEPV</sequence>
<reference evidence="3 4" key="1">
    <citation type="submission" date="2023-02" db="EMBL/GenBank/DDBJ databases">
        <title>LHISI_Scaffold_Assembly.</title>
        <authorList>
            <person name="Stuart O.P."/>
            <person name="Cleave R."/>
            <person name="Magrath M.J.L."/>
            <person name="Mikheyev A.S."/>
        </authorList>
    </citation>
    <scope>NUCLEOTIDE SEQUENCE [LARGE SCALE GENOMIC DNA]</scope>
    <source>
        <strain evidence="3">Daus_M_001</strain>
        <tissue evidence="3">Leg muscle</tissue>
    </source>
</reference>
<keyword evidence="4" id="KW-1185">Reference proteome</keyword>
<feature type="compositionally biased region" description="Basic and acidic residues" evidence="1">
    <location>
        <begin position="3059"/>
        <end position="3070"/>
    </location>
</feature>
<comment type="caution">
    <text evidence="3">The sequence shown here is derived from an EMBL/GenBank/DDBJ whole genome shotgun (WGS) entry which is preliminary data.</text>
</comment>
<proteinExistence type="predicted"/>
<feature type="domain" description="C2H2-type" evidence="2">
    <location>
        <begin position="4143"/>
        <end position="4163"/>
    </location>
</feature>
<feature type="compositionally biased region" description="Polar residues" evidence="1">
    <location>
        <begin position="2026"/>
        <end position="2043"/>
    </location>
</feature>
<protein>
    <recommendedName>
        <fullName evidence="2">C2H2-type domain-containing protein</fullName>
    </recommendedName>
</protein>
<feature type="compositionally biased region" description="Polar residues" evidence="1">
    <location>
        <begin position="2841"/>
        <end position="2858"/>
    </location>
</feature>
<evidence type="ECO:0000256" key="1">
    <source>
        <dbReference type="SAM" id="MobiDB-lite"/>
    </source>
</evidence>
<evidence type="ECO:0000259" key="2">
    <source>
        <dbReference type="PROSITE" id="PS00028"/>
    </source>
</evidence>
<dbReference type="Proteomes" id="UP001159363">
    <property type="component" value="Chromosome 3"/>
</dbReference>
<dbReference type="PROSITE" id="PS00028">
    <property type="entry name" value="ZINC_FINGER_C2H2_1"/>
    <property type="match status" value="1"/>
</dbReference>
<feature type="region of interest" description="Disordered" evidence="1">
    <location>
        <begin position="2951"/>
        <end position="2972"/>
    </location>
</feature>
<dbReference type="InterPro" id="IPR013087">
    <property type="entry name" value="Znf_C2H2_type"/>
</dbReference>
<feature type="region of interest" description="Disordered" evidence="1">
    <location>
        <begin position="2836"/>
        <end position="2859"/>
    </location>
</feature>
<feature type="compositionally biased region" description="Low complexity" evidence="1">
    <location>
        <begin position="3071"/>
        <end position="3084"/>
    </location>
</feature>
<name>A0ABQ9I2F3_9NEOP</name>
<feature type="compositionally biased region" description="Basic and acidic residues" evidence="1">
    <location>
        <begin position="1998"/>
        <end position="2025"/>
    </location>
</feature>
<feature type="region of interest" description="Disordered" evidence="1">
    <location>
        <begin position="3059"/>
        <end position="3091"/>
    </location>
</feature>
<dbReference type="EMBL" id="JARBHB010000003">
    <property type="protein sequence ID" value="KAJ8890183.1"/>
    <property type="molecule type" value="Genomic_DNA"/>
</dbReference>
<evidence type="ECO:0000313" key="4">
    <source>
        <dbReference type="Proteomes" id="UP001159363"/>
    </source>
</evidence>
<evidence type="ECO:0000313" key="3">
    <source>
        <dbReference type="EMBL" id="KAJ8890183.1"/>
    </source>
</evidence>
<feature type="region of interest" description="Disordered" evidence="1">
    <location>
        <begin position="360"/>
        <end position="395"/>
    </location>
</feature>
<organism evidence="3 4">
    <name type="scientific">Dryococelus australis</name>
    <dbReference type="NCBI Taxonomy" id="614101"/>
    <lineage>
        <taxon>Eukaryota</taxon>
        <taxon>Metazoa</taxon>
        <taxon>Ecdysozoa</taxon>
        <taxon>Arthropoda</taxon>
        <taxon>Hexapoda</taxon>
        <taxon>Insecta</taxon>
        <taxon>Pterygota</taxon>
        <taxon>Neoptera</taxon>
        <taxon>Polyneoptera</taxon>
        <taxon>Phasmatodea</taxon>
        <taxon>Verophasmatodea</taxon>
        <taxon>Anareolatae</taxon>
        <taxon>Phasmatidae</taxon>
        <taxon>Eurycanthinae</taxon>
        <taxon>Dryococelus</taxon>
    </lineage>
</organism>
<accession>A0ABQ9I2F3</accession>
<feature type="region of interest" description="Disordered" evidence="1">
    <location>
        <begin position="1991"/>
        <end position="2049"/>
    </location>
</feature>